<feature type="transmembrane region" description="Helical" evidence="3">
    <location>
        <begin position="63"/>
        <end position="82"/>
    </location>
</feature>
<dbReference type="AlphaFoldDB" id="A0A4P9Z5N9"/>
<keyword evidence="3" id="KW-0812">Transmembrane</keyword>
<accession>A0A4P9Z5N9</accession>
<evidence type="ECO:0000313" key="4">
    <source>
        <dbReference type="EMBL" id="RKP27943.1"/>
    </source>
</evidence>
<keyword evidence="3" id="KW-1133">Transmembrane helix</keyword>
<feature type="transmembrane region" description="Helical" evidence="3">
    <location>
        <begin position="119"/>
        <end position="138"/>
    </location>
</feature>
<evidence type="ECO:0000256" key="3">
    <source>
        <dbReference type="SAM" id="Phobius"/>
    </source>
</evidence>
<dbReference type="Proteomes" id="UP000278143">
    <property type="component" value="Unassembled WGS sequence"/>
</dbReference>
<dbReference type="OrthoDB" id="10501283at2759"/>
<feature type="region of interest" description="Disordered" evidence="2">
    <location>
        <begin position="592"/>
        <end position="670"/>
    </location>
</feature>
<feature type="region of interest" description="Disordered" evidence="2">
    <location>
        <begin position="499"/>
        <end position="518"/>
    </location>
</feature>
<evidence type="ECO:0000256" key="2">
    <source>
        <dbReference type="SAM" id="MobiDB-lite"/>
    </source>
</evidence>
<keyword evidence="3" id="KW-0472">Membrane</keyword>
<gene>
    <name evidence="4" type="ORF">SYNPS1DRAFT_26439</name>
</gene>
<feature type="region of interest" description="Disordered" evidence="2">
    <location>
        <begin position="846"/>
        <end position="881"/>
    </location>
</feature>
<dbReference type="EMBL" id="KZ989133">
    <property type="protein sequence ID" value="RKP27943.1"/>
    <property type="molecule type" value="Genomic_DNA"/>
</dbReference>
<keyword evidence="5" id="KW-1185">Reference proteome</keyword>
<feature type="transmembrane region" description="Helical" evidence="3">
    <location>
        <begin position="88"/>
        <end position="110"/>
    </location>
</feature>
<feature type="compositionally biased region" description="Basic and acidic residues" evidence="2">
    <location>
        <begin position="847"/>
        <end position="861"/>
    </location>
</feature>
<organism evidence="4 5">
    <name type="scientific">Syncephalis pseudoplumigaleata</name>
    <dbReference type="NCBI Taxonomy" id="1712513"/>
    <lineage>
        <taxon>Eukaryota</taxon>
        <taxon>Fungi</taxon>
        <taxon>Fungi incertae sedis</taxon>
        <taxon>Zoopagomycota</taxon>
        <taxon>Zoopagomycotina</taxon>
        <taxon>Zoopagomycetes</taxon>
        <taxon>Zoopagales</taxon>
        <taxon>Piptocephalidaceae</taxon>
        <taxon>Syncephalis</taxon>
    </lineage>
</organism>
<proteinExistence type="predicted"/>
<reference evidence="5" key="1">
    <citation type="journal article" date="2018" name="Nat. Microbiol.">
        <title>Leveraging single-cell genomics to expand the fungal tree of life.</title>
        <authorList>
            <person name="Ahrendt S.R."/>
            <person name="Quandt C.A."/>
            <person name="Ciobanu D."/>
            <person name="Clum A."/>
            <person name="Salamov A."/>
            <person name="Andreopoulos B."/>
            <person name="Cheng J.F."/>
            <person name="Woyke T."/>
            <person name="Pelin A."/>
            <person name="Henrissat B."/>
            <person name="Reynolds N.K."/>
            <person name="Benny G.L."/>
            <person name="Smith M.E."/>
            <person name="James T.Y."/>
            <person name="Grigoriev I.V."/>
        </authorList>
    </citation>
    <scope>NUCLEOTIDE SEQUENCE [LARGE SCALE GENOMIC DNA]</scope>
    <source>
        <strain evidence="5">Benny S71-1</strain>
    </source>
</reference>
<protein>
    <submittedName>
        <fullName evidence="4">Uncharacterized protein</fullName>
    </submittedName>
</protein>
<feature type="compositionally biased region" description="Basic and acidic residues" evidence="2">
    <location>
        <begin position="602"/>
        <end position="613"/>
    </location>
</feature>
<sequence length="950" mass="106327">MITQRKVIDYRQSMLLSSTESAAPFPPTSPAHCSIDDAKSAYAVLSDDGDDAIAVQKQQQQSLMHGLLLWAFVLGTKCIVSQPWHSPLWATLCYHMDWILFCLLSMSVIVRTMRVSKRLLVVVVLFHLALNMLLWWLLRSPSSSSTAHGTEHTVEVAWASPSAEAATRHRYRWCYNTANGVIYIYALLWLHRYRPYQQQQQQHRHGARHALLDEISRWWRVSLCGLVAIVIHQWFEQKYHYSNSSSSNYSPRSMHGDVHATLSSFVLADIIEQSLCVHIITHGIYLLLSKNMSVIIRMRHQHRIQQGEGKRPTQCAPASFAFPMFSAEQGRPDPEILATTTTVHAPSPCILLKEEHGRSIVAHHPTSNGTKRPSGTGALAMHTGDSKPCPAATHLTVQGGHAHAHAHGGAMANRSMVLVHPRGADAPVLTSGYIRLPSLASSASASASPPLPGPHPIYARVEVLDSFDLCVVGLSAYTATFTWIFPPSLVDILDARPSRQDSEHAGEEQADEATAAAAWKHDTQDDAMAWPHRALTVATRDLTVRIDDVLWTETDLDPSHRALTVYGLRPMTEYRVTMSLAGYRSSSIRICTDPRSQGSAKVAHEKDTHRNEPTVHPSSTSAPSGSIDVSEAANVKDASTMTGQAHSHGESEVAMLSDKQQEEHRLRQGQARTLKQQLEQANKDKQQAQAQLRKLKRDLQRSENQLRGEIEALRRAIARSASQDVKNRQRVQFLHDLVRRTQGSMDELDEQVTQAHANHARVSSEVAELEATLLRLREEHREAEQRHQRQMAAVQRQSREQQARLQTAEMARDEVQGKLARVRDQQLPALNKDVAELVARVNGAQSRMEELRHQHEARDRQQQQQQQQQQQAVRGKEGDHGLHQVKRDIAAAQERNQSLLQLTREESAFRDRLRHELVHLHAMVDAATSGATGQLPSQASSTAQHHSIDQ</sequence>
<name>A0A4P9Z5N9_9FUNG</name>
<feature type="region of interest" description="Disordered" evidence="2">
    <location>
        <begin position="930"/>
        <end position="950"/>
    </location>
</feature>
<keyword evidence="1" id="KW-0175">Coiled coil</keyword>
<feature type="compositionally biased region" description="Low complexity" evidence="2">
    <location>
        <begin position="862"/>
        <end position="871"/>
    </location>
</feature>
<evidence type="ECO:0000256" key="1">
    <source>
        <dbReference type="SAM" id="Coils"/>
    </source>
</evidence>
<evidence type="ECO:0000313" key="5">
    <source>
        <dbReference type="Proteomes" id="UP000278143"/>
    </source>
</evidence>
<feature type="coiled-coil region" evidence="1">
    <location>
        <begin position="671"/>
        <end position="719"/>
    </location>
</feature>